<evidence type="ECO:0000256" key="4">
    <source>
        <dbReference type="ARBA" id="ARBA00022516"/>
    </source>
</evidence>
<dbReference type="GO" id="GO:0009922">
    <property type="term" value="F:fatty acid elongase activity"/>
    <property type="evidence" value="ECO:0007669"/>
    <property type="project" value="UniProtKB-EC"/>
</dbReference>
<feature type="transmembrane region" description="Helical" evidence="13">
    <location>
        <begin position="208"/>
        <end position="226"/>
    </location>
</feature>
<keyword evidence="11" id="KW-0275">Fatty acid biosynthesis</keyword>
<dbReference type="InterPro" id="IPR002076">
    <property type="entry name" value="ELO_fam"/>
</dbReference>
<evidence type="ECO:0000256" key="10">
    <source>
        <dbReference type="ARBA" id="ARBA00023136"/>
    </source>
</evidence>
<evidence type="ECO:0000256" key="13">
    <source>
        <dbReference type="SAM" id="Phobius"/>
    </source>
</evidence>
<accession>A0AAE0LIZ2</accession>
<gene>
    <name evidence="14" type="ORF">CYMTET_5530</name>
</gene>
<keyword evidence="5" id="KW-0808">Transferase</keyword>
<evidence type="ECO:0000256" key="8">
    <source>
        <dbReference type="ARBA" id="ARBA00022989"/>
    </source>
</evidence>
<evidence type="ECO:0000256" key="5">
    <source>
        <dbReference type="ARBA" id="ARBA00022679"/>
    </source>
</evidence>
<comment type="similarity">
    <text evidence="2">Belongs to the ELO family.</text>
</comment>
<feature type="transmembrane region" description="Helical" evidence="13">
    <location>
        <begin position="29"/>
        <end position="47"/>
    </location>
</feature>
<evidence type="ECO:0000256" key="1">
    <source>
        <dbReference type="ARBA" id="ARBA00004141"/>
    </source>
</evidence>
<dbReference type="AlphaFoldDB" id="A0AAE0LIZ2"/>
<evidence type="ECO:0000256" key="3">
    <source>
        <dbReference type="ARBA" id="ARBA00012307"/>
    </source>
</evidence>
<evidence type="ECO:0000256" key="9">
    <source>
        <dbReference type="ARBA" id="ARBA00023098"/>
    </source>
</evidence>
<name>A0AAE0LIZ2_9CHLO</name>
<feature type="transmembrane region" description="Helical" evidence="13">
    <location>
        <begin position="246"/>
        <end position="269"/>
    </location>
</feature>
<dbReference type="Proteomes" id="UP001190700">
    <property type="component" value="Unassembled WGS sequence"/>
</dbReference>
<evidence type="ECO:0000256" key="11">
    <source>
        <dbReference type="ARBA" id="ARBA00023160"/>
    </source>
</evidence>
<feature type="transmembrane region" description="Helical" evidence="13">
    <location>
        <begin position="169"/>
        <end position="188"/>
    </location>
</feature>
<comment type="subcellular location">
    <subcellularLocation>
        <location evidence="1">Membrane</location>
        <topology evidence="1">Multi-pass membrane protein</topology>
    </subcellularLocation>
</comment>
<comment type="caution">
    <text evidence="14">The sequence shown here is derived from an EMBL/GenBank/DDBJ whole genome shotgun (WGS) entry which is preliminary data.</text>
</comment>
<keyword evidence="9" id="KW-0443">Lipid metabolism</keyword>
<keyword evidence="7" id="KW-0276">Fatty acid metabolism</keyword>
<evidence type="ECO:0000256" key="6">
    <source>
        <dbReference type="ARBA" id="ARBA00022692"/>
    </source>
</evidence>
<dbReference type="EMBL" id="LGRX02001077">
    <property type="protein sequence ID" value="KAK3286938.1"/>
    <property type="molecule type" value="Genomic_DNA"/>
</dbReference>
<comment type="catalytic activity">
    <reaction evidence="12">
        <text>a very-long-chain acyl-CoA + malonyl-CoA + H(+) = a very-long-chain 3-oxoacyl-CoA + CO2 + CoA</text>
        <dbReference type="Rhea" id="RHEA:32727"/>
        <dbReference type="ChEBI" id="CHEBI:15378"/>
        <dbReference type="ChEBI" id="CHEBI:16526"/>
        <dbReference type="ChEBI" id="CHEBI:57287"/>
        <dbReference type="ChEBI" id="CHEBI:57384"/>
        <dbReference type="ChEBI" id="CHEBI:90725"/>
        <dbReference type="ChEBI" id="CHEBI:90736"/>
        <dbReference type="EC" id="2.3.1.199"/>
    </reaction>
</comment>
<feature type="transmembrane region" description="Helical" evidence="13">
    <location>
        <begin position="67"/>
        <end position="85"/>
    </location>
</feature>
<evidence type="ECO:0000313" key="15">
    <source>
        <dbReference type="Proteomes" id="UP001190700"/>
    </source>
</evidence>
<dbReference type="GO" id="GO:0034625">
    <property type="term" value="P:fatty acid elongation, monounsaturated fatty acid"/>
    <property type="evidence" value="ECO:0007669"/>
    <property type="project" value="TreeGrafter"/>
</dbReference>
<reference evidence="14 15" key="1">
    <citation type="journal article" date="2015" name="Genome Biol. Evol.">
        <title>Comparative Genomics of a Bacterivorous Green Alga Reveals Evolutionary Causalities and Consequences of Phago-Mixotrophic Mode of Nutrition.</title>
        <authorList>
            <person name="Burns J.A."/>
            <person name="Paasch A."/>
            <person name="Narechania A."/>
            <person name="Kim E."/>
        </authorList>
    </citation>
    <scope>NUCLEOTIDE SEQUENCE [LARGE SCALE GENOMIC DNA]</scope>
    <source>
        <strain evidence="14 15">PLY_AMNH</strain>
    </source>
</reference>
<evidence type="ECO:0000256" key="7">
    <source>
        <dbReference type="ARBA" id="ARBA00022832"/>
    </source>
</evidence>
<keyword evidence="6 13" id="KW-0812">Transmembrane</keyword>
<dbReference type="PANTHER" id="PTHR11157:SF134">
    <property type="entry name" value="ELONGATION OF FATTY ACIDS PROTEIN 1-RELATED"/>
    <property type="match status" value="1"/>
</dbReference>
<dbReference type="GO" id="GO:0034626">
    <property type="term" value="P:fatty acid elongation, polyunsaturated fatty acid"/>
    <property type="evidence" value="ECO:0007669"/>
    <property type="project" value="TreeGrafter"/>
</dbReference>
<protein>
    <recommendedName>
        <fullName evidence="3">very-long-chain 3-oxoacyl-CoA synthase</fullName>
        <ecNumber evidence="3">2.3.1.199</ecNumber>
    </recommendedName>
</protein>
<dbReference type="GO" id="GO:0030148">
    <property type="term" value="P:sphingolipid biosynthetic process"/>
    <property type="evidence" value="ECO:0007669"/>
    <property type="project" value="TreeGrafter"/>
</dbReference>
<evidence type="ECO:0000313" key="14">
    <source>
        <dbReference type="EMBL" id="KAK3286938.1"/>
    </source>
</evidence>
<sequence>MSDVEEVTLLMDSFDFVTDVTPFSSLETPVYTCIIYLTLLLLCKLLVRIRGKSFNAALQPIVIGHNIFLSLGSALLLAALLYELFENAQAVGGTPGHKLWTIWCDEPPRRYTKGRLYFYYYVNYIFKFYEMADTLILALRDRPTPFLHVYHHAATMVLCWSQLREHSTTQWVPIVINLVIHVAMYYYYAMASLGINVWWKRHLTTAQIVQFVIDVWVCAYATYLKYMFHYGTEDGADCGGTMLAGYFGTGLLFSYLVLFINFYLANYIYKKVQKKRKAL</sequence>
<dbReference type="GO" id="GO:0042761">
    <property type="term" value="P:very long-chain fatty acid biosynthetic process"/>
    <property type="evidence" value="ECO:0007669"/>
    <property type="project" value="TreeGrafter"/>
</dbReference>
<keyword evidence="8 13" id="KW-1133">Transmembrane helix</keyword>
<organism evidence="14 15">
    <name type="scientific">Cymbomonas tetramitiformis</name>
    <dbReference type="NCBI Taxonomy" id="36881"/>
    <lineage>
        <taxon>Eukaryota</taxon>
        <taxon>Viridiplantae</taxon>
        <taxon>Chlorophyta</taxon>
        <taxon>Pyramimonadophyceae</taxon>
        <taxon>Pyramimonadales</taxon>
        <taxon>Pyramimonadaceae</taxon>
        <taxon>Cymbomonas</taxon>
    </lineage>
</organism>
<dbReference type="PANTHER" id="PTHR11157">
    <property type="entry name" value="FATTY ACID ACYL TRANSFERASE-RELATED"/>
    <property type="match status" value="1"/>
</dbReference>
<keyword evidence="15" id="KW-1185">Reference proteome</keyword>
<dbReference type="EC" id="2.3.1.199" evidence="3"/>
<keyword evidence="10 13" id="KW-0472">Membrane</keyword>
<keyword evidence="4" id="KW-0444">Lipid biosynthesis</keyword>
<dbReference type="GO" id="GO:0019367">
    <property type="term" value="P:fatty acid elongation, saturated fatty acid"/>
    <property type="evidence" value="ECO:0007669"/>
    <property type="project" value="TreeGrafter"/>
</dbReference>
<dbReference type="GO" id="GO:0005789">
    <property type="term" value="C:endoplasmic reticulum membrane"/>
    <property type="evidence" value="ECO:0007669"/>
    <property type="project" value="TreeGrafter"/>
</dbReference>
<evidence type="ECO:0000256" key="12">
    <source>
        <dbReference type="ARBA" id="ARBA00047375"/>
    </source>
</evidence>
<proteinExistence type="inferred from homology"/>
<dbReference type="Pfam" id="PF01151">
    <property type="entry name" value="ELO"/>
    <property type="match status" value="1"/>
</dbReference>
<evidence type="ECO:0000256" key="2">
    <source>
        <dbReference type="ARBA" id="ARBA00007263"/>
    </source>
</evidence>